<evidence type="ECO:0000256" key="1">
    <source>
        <dbReference type="ARBA" id="ARBA00001968"/>
    </source>
</evidence>
<evidence type="ECO:0000313" key="9">
    <source>
        <dbReference type="EMBL" id="KAI0488402.1"/>
    </source>
</evidence>
<dbReference type="InterPro" id="IPR027806">
    <property type="entry name" value="HARBI1_dom"/>
</dbReference>
<feature type="domain" description="DDE Tnp4" evidence="8">
    <location>
        <begin position="70"/>
        <end position="206"/>
    </location>
</feature>
<keyword evidence="5" id="KW-0479">Metal-binding</keyword>
<comment type="caution">
    <text evidence="9">The sequence shown here is derived from an EMBL/GenBank/DDBJ whole genome shotgun (WGS) entry which is preliminary data.</text>
</comment>
<dbReference type="PANTHER" id="PTHR22930:SF259">
    <property type="entry name" value="OS08G0106900 PROTEIN"/>
    <property type="match status" value="1"/>
</dbReference>
<evidence type="ECO:0000256" key="5">
    <source>
        <dbReference type="ARBA" id="ARBA00022723"/>
    </source>
</evidence>
<dbReference type="GO" id="GO:0005634">
    <property type="term" value="C:nucleus"/>
    <property type="evidence" value="ECO:0007669"/>
    <property type="project" value="UniProtKB-SubCell"/>
</dbReference>
<comment type="similarity">
    <text evidence="3">Belongs to the HARBI1 family.</text>
</comment>
<organism evidence="9 10">
    <name type="scientific">Dendrobium nobile</name>
    <name type="common">Orchid</name>
    <dbReference type="NCBI Taxonomy" id="94219"/>
    <lineage>
        <taxon>Eukaryota</taxon>
        <taxon>Viridiplantae</taxon>
        <taxon>Streptophyta</taxon>
        <taxon>Embryophyta</taxon>
        <taxon>Tracheophyta</taxon>
        <taxon>Spermatophyta</taxon>
        <taxon>Magnoliopsida</taxon>
        <taxon>Liliopsida</taxon>
        <taxon>Asparagales</taxon>
        <taxon>Orchidaceae</taxon>
        <taxon>Epidendroideae</taxon>
        <taxon>Malaxideae</taxon>
        <taxon>Dendrobiinae</taxon>
        <taxon>Dendrobium</taxon>
    </lineage>
</organism>
<evidence type="ECO:0000256" key="4">
    <source>
        <dbReference type="ARBA" id="ARBA00022722"/>
    </source>
</evidence>
<dbReference type="GO" id="GO:0004518">
    <property type="term" value="F:nuclease activity"/>
    <property type="evidence" value="ECO:0007669"/>
    <property type="project" value="UniProtKB-KW"/>
</dbReference>
<dbReference type="EMBL" id="JAGYWB010000019">
    <property type="protein sequence ID" value="KAI0488402.1"/>
    <property type="molecule type" value="Genomic_DNA"/>
</dbReference>
<protein>
    <recommendedName>
        <fullName evidence="8">DDE Tnp4 domain-containing protein</fullName>
    </recommendedName>
</protein>
<keyword evidence="10" id="KW-1185">Reference proteome</keyword>
<evidence type="ECO:0000256" key="3">
    <source>
        <dbReference type="ARBA" id="ARBA00006958"/>
    </source>
</evidence>
<proteinExistence type="inferred from homology"/>
<keyword evidence="4" id="KW-0540">Nuclease</keyword>
<name>A0A8T3A2T5_DENNO</name>
<evidence type="ECO:0000256" key="6">
    <source>
        <dbReference type="ARBA" id="ARBA00022801"/>
    </source>
</evidence>
<keyword evidence="7" id="KW-0539">Nucleus</keyword>
<dbReference type="AlphaFoldDB" id="A0A8T3A2T5"/>
<gene>
    <name evidence="9" type="ORF">KFK09_028233</name>
</gene>
<dbReference type="PANTHER" id="PTHR22930">
    <property type="match status" value="1"/>
</dbReference>
<evidence type="ECO:0000256" key="7">
    <source>
        <dbReference type="ARBA" id="ARBA00023242"/>
    </source>
</evidence>
<dbReference type="OrthoDB" id="682491at2759"/>
<dbReference type="GO" id="GO:0046872">
    <property type="term" value="F:metal ion binding"/>
    <property type="evidence" value="ECO:0007669"/>
    <property type="project" value="UniProtKB-KW"/>
</dbReference>
<accession>A0A8T3A2T5</accession>
<evidence type="ECO:0000313" key="10">
    <source>
        <dbReference type="Proteomes" id="UP000829196"/>
    </source>
</evidence>
<keyword evidence="6" id="KW-0378">Hydrolase</keyword>
<dbReference type="Pfam" id="PF13359">
    <property type="entry name" value="DDE_Tnp_4"/>
    <property type="match status" value="1"/>
</dbReference>
<reference evidence="9" key="1">
    <citation type="journal article" date="2022" name="Front. Genet.">
        <title>Chromosome-Scale Assembly of the Dendrobium nobile Genome Provides Insights Into the Molecular Mechanism of the Biosynthesis of the Medicinal Active Ingredient of Dendrobium.</title>
        <authorList>
            <person name="Xu Q."/>
            <person name="Niu S.-C."/>
            <person name="Li K.-L."/>
            <person name="Zheng P.-J."/>
            <person name="Zhang X.-J."/>
            <person name="Jia Y."/>
            <person name="Liu Y."/>
            <person name="Niu Y.-X."/>
            <person name="Yu L.-H."/>
            <person name="Chen D.-F."/>
            <person name="Zhang G.-Q."/>
        </authorList>
    </citation>
    <scope>NUCLEOTIDE SEQUENCE</scope>
    <source>
        <tissue evidence="9">Leaf</tissue>
    </source>
</reference>
<comment type="subcellular location">
    <subcellularLocation>
        <location evidence="2">Nucleus</location>
    </subcellularLocation>
</comment>
<dbReference type="Proteomes" id="UP000829196">
    <property type="component" value="Unassembled WGS sequence"/>
</dbReference>
<evidence type="ECO:0000259" key="8">
    <source>
        <dbReference type="Pfam" id="PF13359"/>
    </source>
</evidence>
<evidence type="ECO:0000256" key="2">
    <source>
        <dbReference type="ARBA" id="ARBA00004123"/>
    </source>
</evidence>
<dbReference type="GO" id="GO:0016787">
    <property type="term" value="F:hydrolase activity"/>
    <property type="evidence" value="ECO:0007669"/>
    <property type="project" value="UniProtKB-KW"/>
</dbReference>
<comment type="cofactor">
    <cofactor evidence="1">
        <name>a divalent metal cation</name>
        <dbReference type="ChEBI" id="CHEBI:60240"/>
    </cofactor>
</comment>
<sequence>MYFKAALHAVGKLHHEFIKPLLPETHIRLNQVIGSCHFSRLTNLYSIKISLLLRYLKNTLCQIQDCIGVIDGTHIKARVPKENEAAFRGMKPYPTQNVLATVYFDLRLTYVLAGWEGFAHDIIVLKNILERLDGLHVSVGKYYLADGGCSTRNGFIFSYRATRYHVKEFSSIQPTNSKELFNLHHSSLRTTIERAFGSLKNHFIIIKYEPYFPL</sequence>
<dbReference type="InterPro" id="IPR045249">
    <property type="entry name" value="HARBI1-like"/>
</dbReference>